<evidence type="ECO:0000313" key="6">
    <source>
        <dbReference type="Proteomes" id="UP001396334"/>
    </source>
</evidence>
<dbReference type="InterPro" id="IPR029063">
    <property type="entry name" value="SAM-dependent_MTases_sf"/>
</dbReference>
<dbReference type="Gene3D" id="3.40.50.150">
    <property type="entry name" value="Vaccinia Virus protein VP39"/>
    <property type="match status" value="1"/>
</dbReference>
<gene>
    <name evidence="5" type="ORF">V6N11_067383</name>
</gene>
<evidence type="ECO:0000256" key="3">
    <source>
        <dbReference type="ARBA" id="ARBA00022691"/>
    </source>
</evidence>
<dbReference type="Pfam" id="PF00891">
    <property type="entry name" value="Methyltransf_2"/>
    <property type="match status" value="1"/>
</dbReference>
<keyword evidence="3" id="KW-0949">S-adenosyl-L-methionine</keyword>
<evidence type="ECO:0000313" key="5">
    <source>
        <dbReference type="EMBL" id="KAK9027554.1"/>
    </source>
</evidence>
<sequence>MIVSKYPTIKGINFDLPHVIDQAPTLPGVEHVSRDVFVSVPKGDAIFMKVLCHTFDDESCLKIFKKYYEAFPDEGKVIVVENILSDSDYPDARLVTKFAAWSDAFMLSCNLGKERSEKEFEALAKAAGLIYFKASKLNVLSIASVLWSFSKEFESSIFESNKS</sequence>
<protein>
    <recommendedName>
        <fullName evidence="4">O-methyltransferase C-terminal domain-containing protein</fullName>
    </recommendedName>
</protein>
<accession>A0ABR2SQX8</accession>
<dbReference type="InterPro" id="IPR001077">
    <property type="entry name" value="COMT_C"/>
</dbReference>
<proteinExistence type="predicted"/>
<dbReference type="SUPFAM" id="SSF53335">
    <property type="entry name" value="S-adenosyl-L-methionine-dependent methyltransferases"/>
    <property type="match status" value="1"/>
</dbReference>
<organism evidence="5 6">
    <name type="scientific">Hibiscus sabdariffa</name>
    <name type="common">roselle</name>
    <dbReference type="NCBI Taxonomy" id="183260"/>
    <lineage>
        <taxon>Eukaryota</taxon>
        <taxon>Viridiplantae</taxon>
        <taxon>Streptophyta</taxon>
        <taxon>Embryophyta</taxon>
        <taxon>Tracheophyta</taxon>
        <taxon>Spermatophyta</taxon>
        <taxon>Magnoliopsida</taxon>
        <taxon>eudicotyledons</taxon>
        <taxon>Gunneridae</taxon>
        <taxon>Pentapetalae</taxon>
        <taxon>rosids</taxon>
        <taxon>malvids</taxon>
        <taxon>Malvales</taxon>
        <taxon>Malvaceae</taxon>
        <taxon>Malvoideae</taxon>
        <taxon>Hibiscus</taxon>
    </lineage>
</organism>
<feature type="domain" description="O-methyltransferase C-terminal" evidence="4">
    <location>
        <begin position="2"/>
        <end position="128"/>
    </location>
</feature>
<dbReference type="InterPro" id="IPR016461">
    <property type="entry name" value="COMT-like"/>
</dbReference>
<evidence type="ECO:0000256" key="1">
    <source>
        <dbReference type="ARBA" id="ARBA00022603"/>
    </source>
</evidence>
<evidence type="ECO:0000259" key="4">
    <source>
        <dbReference type="Pfam" id="PF00891"/>
    </source>
</evidence>
<keyword evidence="6" id="KW-1185">Reference proteome</keyword>
<comment type="caution">
    <text evidence="5">The sequence shown here is derived from an EMBL/GenBank/DDBJ whole genome shotgun (WGS) entry which is preliminary data.</text>
</comment>
<dbReference type="PROSITE" id="PS51683">
    <property type="entry name" value="SAM_OMT_II"/>
    <property type="match status" value="1"/>
</dbReference>
<dbReference type="PANTHER" id="PTHR11746">
    <property type="entry name" value="O-METHYLTRANSFERASE"/>
    <property type="match status" value="1"/>
</dbReference>
<dbReference type="Proteomes" id="UP001396334">
    <property type="component" value="Unassembled WGS sequence"/>
</dbReference>
<keyword evidence="2" id="KW-0808">Transferase</keyword>
<dbReference type="EMBL" id="JBBPBN010000012">
    <property type="protein sequence ID" value="KAK9027554.1"/>
    <property type="molecule type" value="Genomic_DNA"/>
</dbReference>
<evidence type="ECO:0000256" key="2">
    <source>
        <dbReference type="ARBA" id="ARBA00022679"/>
    </source>
</evidence>
<name>A0ABR2SQX8_9ROSI</name>
<keyword evidence="1" id="KW-0489">Methyltransferase</keyword>
<reference evidence="5 6" key="1">
    <citation type="journal article" date="2024" name="G3 (Bethesda)">
        <title>Genome assembly of Hibiscus sabdariffa L. provides insights into metabolisms of medicinal natural products.</title>
        <authorList>
            <person name="Kim T."/>
        </authorList>
    </citation>
    <scope>NUCLEOTIDE SEQUENCE [LARGE SCALE GENOMIC DNA]</scope>
    <source>
        <strain evidence="5">TK-2024</strain>
        <tissue evidence="5">Old leaves</tissue>
    </source>
</reference>